<keyword evidence="4 8" id="KW-0472">Membrane</keyword>
<dbReference type="CDD" id="cd11386">
    <property type="entry name" value="MCP_signal"/>
    <property type="match status" value="1"/>
</dbReference>
<comment type="subcellular location">
    <subcellularLocation>
        <location evidence="1">Membrane</location>
        <topology evidence="1">Multi-pass membrane protein</topology>
    </subcellularLocation>
</comment>
<dbReference type="InterPro" id="IPR024478">
    <property type="entry name" value="HlyB_4HB_MCP"/>
</dbReference>
<dbReference type="PROSITE" id="PS50885">
    <property type="entry name" value="HAMP"/>
    <property type="match status" value="1"/>
</dbReference>
<dbReference type="SUPFAM" id="SSF58104">
    <property type="entry name" value="Methyl-accepting chemotaxis protein (MCP) signaling domain"/>
    <property type="match status" value="1"/>
</dbReference>
<evidence type="ECO:0000313" key="12">
    <source>
        <dbReference type="Proteomes" id="UP001486808"/>
    </source>
</evidence>
<dbReference type="RefSeq" id="WP_353388290.1">
    <property type="nucleotide sequence ID" value="NZ_BAABWD010000002.1"/>
</dbReference>
<evidence type="ECO:0000256" key="6">
    <source>
        <dbReference type="ARBA" id="ARBA00029447"/>
    </source>
</evidence>
<evidence type="ECO:0000256" key="7">
    <source>
        <dbReference type="PROSITE-ProRule" id="PRU00284"/>
    </source>
</evidence>
<organism evidence="11 12">
    <name type="scientific">Halopseudomonas sabulinigri</name>
    <dbReference type="NCBI Taxonomy" id="472181"/>
    <lineage>
        <taxon>Bacteria</taxon>
        <taxon>Pseudomonadati</taxon>
        <taxon>Pseudomonadota</taxon>
        <taxon>Gammaproteobacteria</taxon>
        <taxon>Pseudomonadales</taxon>
        <taxon>Pseudomonadaceae</taxon>
        <taxon>Halopseudomonas</taxon>
    </lineage>
</organism>
<dbReference type="Pfam" id="PF00672">
    <property type="entry name" value="HAMP"/>
    <property type="match status" value="1"/>
</dbReference>
<dbReference type="SMART" id="SM00304">
    <property type="entry name" value="HAMP"/>
    <property type="match status" value="1"/>
</dbReference>
<feature type="domain" description="HAMP" evidence="10">
    <location>
        <begin position="211"/>
        <end position="265"/>
    </location>
</feature>
<evidence type="ECO:0000259" key="10">
    <source>
        <dbReference type="PROSITE" id="PS50885"/>
    </source>
</evidence>
<gene>
    <name evidence="11" type="ORF">NBRC116187_20150</name>
</gene>
<evidence type="ECO:0000256" key="5">
    <source>
        <dbReference type="ARBA" id="ARBA00023224"/>
    </source>
</evidence>
<dbReference type="PROSITE" id="PS50111">
    <property type="entry name" value="CHEMOTAXIS_TRANSDUC_2"/>
    <property type="match status" value="1"/>
</dbReference>
<feature type="transmembrane region" description="Helical" evidence="8">
    <location>
        <begin position="14"/>
        <end position="36"/>
    </location>
</feature>
<dbReference type="PANTHER" id="PTHR32089:SF119">
    <property type="entry name" value="METHYL-ACCEPTING CHEMOTAXIS PROTEIN CTPL"/>
    <property type="match status" value="1"/>
</dbReference>
<dbReference type="Pfam" id="PF12729">
    <property type="entry name" value="4HB_MCP_1"/>
    <property type="match status" value="1"/>
</dbReference>
<protein>
    <submittedName>
        <fullName evidence="11">Methyl-accepting chemotaxis protein</fullName>
    </submittedName>
</protein>
<comment type="caution">
    <text evidence="11">The sequence shown here is derived from an EMBL/GenBank/DDBJ whole genome shotgun (WGS) entry which is preliminary data.</text>
</comment>
<keyword evidence="3 8" id="KW-1133">Transmembrane helix</keyword>
<dbReference type="EMBL" id="BAABWD010000002">
    <property type="protein sequence ID" value="GAA6131655.1"/>
    <property type="molecule type" value="Genomic_DNA"/>
</dbReference>
<sequence>MISLFRDMSFRWKLTLPILVLAILFGILGFSAFWAVNQVESRLERVSQELLPQSSLILEADRDMYQALQAERALLAGVPAAEVGDEQTGNMQQARDRIAKYGASTVSAQGKALAADFARAFEVWQRTSLDNARMAASGNADQASEISYGRGYQEFSTARDLIDQMTELVNAEAATEGVEAAADAAASHFRVGVVLVIGALVCLLMIAFFPGLIVTPLHDLLQRIRDIADGEGDLTKRVTVHSSDELGKLSRAVNDFLEQLQTLIRQVAESTLQVASASEEMSAIATGQERLVNEQYMAIDQVSTAATEMSAAIHEVADNAHSTADAASTADKQGHQASEVVGHTMNDLRRLAADVEEAAGVIDNLEQDTDKIGGVLSVIEGIAEQTNLLALNAAIEAARAGEQGRGFAVVADEVRALAARTQDSTRDIQQMIQKLQAGAGQAVSVMQRGAELAAQSVEKATATETSLSETSASVMRINDMAAQIAAACEEQSQTTEDIARNISGIRDLSNQAAQSSQESRDASNALARLASTLQQQVGRFKT</sequence>
<dbReference type="Pfam" id="PF00015">
    <property type="entry name" value="MCPsignal"/>
    <property type="match status" value="1"/>
</dbReference>
<evidence type="ECO:0000256" key="3">
    <source>
        <dbReference type="ARBA" id="ARBA00022989"/>
    </source>
</evidence>
<dbReference type="SMART" id="SM00283">
    <property type="entry name" value="MA"/>
    <property type="match status" value="1"/>
</dbReference>
<evidence type="ECO:0000256" key="4">
    <source>
        <dbReference type="ARBA" id="ARBA00023136"/>
    </source>
</evidence>
<dbReference type="InterPro" id="IPR003660">
    <property type="entry name" value="HAMP_dom"/>
</dbReference>
<comment type="similarity">
    <text evidence="6">Belongs to the methyl-accepting chemotaxis (MCP) protein family.</text>
</comment>
<dbReference type="Proteomes" id="UP001486808">
    <property type="component" value="Unassembled WGS sequence"/>
</dbReference>
<keyword evidence="5 7" id="KW-0807">Transducer</keyword>
<dbReference type="InterPro" id="IPR004089">
    <property type="entry name" value="MCPsignal_dom"/>
</dbReference>
<keyword evidence="12" id="KW-1185">Reference proteome</keyword>
<feature type="transmembrane region" description="Helical" evidence="8">
    <location>
        <begin position="191"/>
        <end position="213"/>
    </location>
</feature>
<dbReference type="Gene3D" id="1.10.287.950">
    <property type="entry name" value="Methyl-accepting chemotaxis protein"/>
    <property type="match status" value="1"/>
</dbReference>
<dbReference type="PANTHER" id="PTHR32089">
    <property type="entry name" value="METHYL-ACCEPTING CHEMOTAXIS PROTEIN MCPB"/>
    <property type="match status" value="1"/>
</dbReference>
<keyword evidence="2 8" id="KW-0812">Transmembrane</keyword>
<dbReference type="CDD" id="cd06225">
    <property type="entry name" value="HAMP"/>
    <property type="match status" value="1"/>
</dbReference>
<evidence type="ECO:0000256" key="1">
    <source>
        <dbReference type="ARBA" id="ARBA00004141"/>
    </source>
</evidence>
<accession>A0ABP9ZQB6</accession>
<name>A0ABP9ZQB6_9GAMM</name>
<evidence type="ECO:0000256" key="8">
    <source>
        <dbReference type="SAM" id="Phobius"/>
    </source>
</evidence>
<evidence type="ECO:0000256" key="2">
    <source>
        <dbReference type="ARBA" id="ARBA00022692"/>
    </source>
</evidence>
<feature type="domain" description="Methyl-accepting transducer" evidence="9">
    <location>
        <begin position="270"/>
        <end position="506"/>
    </location>
</feature>
<evidence type="ECO:0000259" key="9">
    <source>
        <dbReference type="PROSITE" id="PS50111"/>
    </source>
</evidence>
<reference evidence="11 12" key="1">
    <citation type="submission" date="2024-04" db="EMBL/GenBank/DDBJ databases">
        <title>Draft genome sequence of Halopseudomonas sabulinigri NBRC 116187.</title>
        <authorList>
            <person name="Miyakawa T."/>
            <person name="Kusuya Y."/>
            <person name="Miura T."/>
        </authorList>
    </citation>
    <scope>NUCLEOTIDE SEQUENCE [LARGE SCALE GENOMIC DNA]</scope>
    <source>
        <strain evidence="11 12">4NH20-0042</strain>
    </source>
</reference>
<proteinExistence type="inferred from homology"/>
<evidence type="ECO:0000313" key="11">
    <source>
        <dbReference type="EMBL" id="GAA6131655.1"/>
    </source>
</evidence>